<evidence type="ECO:0000313" key="4">
    <source>
        <dbReference type="Proteomes" id="UP001190700"/>
    </source>
</evidence>
<dbReference type="AlphaFoldDB" id="A0AAE0BGX8"/>
<feature type="coiled-coil region" evidence="1">
    <location>
        <begin position="602"/>
        <end position="679"/>
    </location>
</feature>
<evidence type="ECO:0000256" key="2">
    <source>
        <dbReference type="SAM" id="MobiDB-lite"/>
    </source>
</evidence>
<feature type="compositionally biased region" description="Basic and acidic residues" evidence="2">
    <location>
        <begin position="205"/>
        <end position="216"/>
    </location>
</feature>
<evidence type="ECO:0000313" key="3">
    <source>
        <dbReference type="EMBL" id="KAK3235668.1"/>
    </source>
</evidence>
<feature type="compositionally biased region" description="Basic and acidic residues" evidence="2">
    <location>
        <begin position="429"/>
        <end position="439"/>
    </location>
</feature>
<feature type="compositionally biased region" description="Basic and acidic residues" evidence="2">
    <location>
        <begin position="451"/>
        <end position="474"/>
    </location>
</feature>
<organism evidence="3 4">
    <name type="scientific">Cymbomonas tetramitiformis</name>
    <dbReference type="NCBI Taxonomy" id="36881"/>
    <lineage>
        <taxon>Eukaryota</taxon>
        <taxon>Viridiplantae</taxon>
        <taxon>Chlorophyta</taxon>
        <taxon>Pyramimonadophyceae</taxon>
        <taxon>Pyramimonadales</taxon>
        <taxon>Pyramimonadaceae</taxon>
        <taxon>Cymbomonas</taxon>
    </lineage>
</organism>
<feature type="compositionally biased region" description="Basic and acidic residues" evidence="2">
    <location>
        <begin position="312"/>
        <end position="335"/>
    </location>
</feature>
<name>A0AAE0BGX8_9CHLO</name>
<protein>
    <submittedName>
        <fullName evidence="3">Uncharacterized protein</fullName>
    </submittedName>
</protein>
<keyword evidence="1" id="KW-0175">Coiled coil</keyword>
<feature type="region of interest" description="Disordered" evidence="2">
    <location>
        <begin position="312"/>
        <end position="339"/>
    </location>
</feature>
<feature type="compositionally biased region" description="Acidic residues" evidence="2">
    <location>
        <begin position="185"/>
        <end position="195"/>
    </location>
</feature>
<proteinExistence type="predicted"/>
<dbReference type="EMBL" id="LGRX02035251">
    <property type="protein sequence ID" value="KAK3235668.1"/>
    <property type="molecule type" value="Genomic_DNA"/>
</dbReference>
<feature type="coiled-coil region" evidence="1">
    <location>
        <begin position="33"/>
        <end position="60"/>
    </location>
</feature>
<feature type="region of interest" description="Disordered" evidence="2">
    <location>
        <begin position="1"/>
        <end position="26"/>
    </location>
</feature>
<keyword evidence="4" id="KW-1185">Reference proteome</keyword>
<accession>A0AAE0BGX8</accession>
<feature type="compositionally biased region" description="Basic residues" evidence="2">
    <location>
        <begin position="163"/>
        <end position="177"/>
    </location>
</feature>
<reference evidence="3 4" key="1">
    <citation type="journal article" date="2015" name="Genome Biol. Evol.">
        <title>Comparative Genomics of a Bacterivorous Green Alga Reveals Evolutionary Causalities and Consequences of Phago-Mixotrophic Mode of Nutrition.</title>
        <authorList>
            <person name="Burns J.A."/>
            <person name="Paasch A."/>
            <person name="Narechania A."/>
            <person name="Kim E."/>
        </authorList>
    </citation>
    <scope>NUCLEOTIDE SEQUENCE [LARGE SCALE GENOMIC DNA]</scope>
    <source>
        <strain evidence="3 4">PLY_AMNH</strain>
    </source>
</reference>
<comment type="caution">
    <text evidence="3">The sequence shown here is derived from an EMBL/GenBank/DDBJ whole genome shotgun (WGS) entry which is preliminary data.</text>
</comment>
<evidence type="ECO:0000256" key="1">
    <source>
        <dbReference type="SAM" id="Coils"/>
    </source>
</evidence>
<dbReference type="Proteomes" id="UP001190700">
    <property type="component" value="Unassembled WGS sequence"/>
</dbReference>
<feature type="region of interest" description="Disordered" evidence="2">
    <location>
        <begin position="152"/>
        <end position="231"/>
    </location>
</feature>
<gene>
    <name evidence="3" type="ORF">CYMTET_54143</name>
</gene>
<sequence length="791" mass="87447">MGDISSGGDMGDLMQAPPAAAAGEPRDNVVAAAQQRMSAVRELQETNARLREELAEVQVLIKGDGATMNNLSSLVKSLQSIIMGATGVDVKAAMEEKHAESVISQAHTEALLVEKNKLIALEKLEAEKIRDDADRLIASKDAAAAKLKEASSAAAKVAAAPKEKKKGTKKGGKRKSVAGKAAKEDEVEEEEEDEPPAMAMPALPESRELKQAEEGYKAASDSAAQATEKADMVRRLAEAASTLASDSRAVAQATAEKARLTIEQAASQCAEACVSDFSAIKSANTAMEEEKKNLEGSANAMQIQIEALKREKTKLSDQIKSREGEVAKDLKEKGGKLQGMMGQVGSLEKQLQTAEESLLLQKAAAEKREKEQNEATSAALLAAATQLEEEQQTHNAEKAELQAVLGMQQKELERLGSEMASKLQLTQEELERKEREAKEAVTSTTNLAQEQLDRMKVEADEKEEKARQDAAERMAKIMSDGEAEVAKMKEDAEEKLAGLRAELEEQYRKEVKELNADVRSKRAEASSLMESELQAAEVERDALERKAREMVAEAKQEKKAIERKCEQILDKALAEREAMQHAFLEERRKLQDEIRVLKTGKVQEAEVLVKEATVEKQKAFAELQSVQKQRAREAENATKSTKIALNTLRREKEALQEQVKHWMQKADEMREQMADLRDKTNEVAFEHITEHDRIINELQGSLTNITKALGKLEVIMKPLTEKVNALHGDLEIIKASQRGSEDQMISGLEKLEKDLRDKVQSEMRRLDREMKQEMIEVRKSVPQGSQACVIM</sequence>
<feature type="region of interest" description="Disordered" evidence="2">
    <location>
        <begin position="425"/>
        <end position="474"/>
    </location>
</feature>